<evidence type="ECO:0000259" key="4">
    <source>
        <dbReference type="PROSITE" id="PS50110"/>
    </source>
</evidence>
<dbReference type="PROSITE" id="PS51755">
    <property type="entry name" value="OMPR_PHOB"/>
    <property type="match status" value="1"/>
</dbReference>
<evidence type="ECO:0000256" key="3">
    <source>
        <dbReference type="PROSITE-ProRule" id="PRU01091"/>
    </source>
</evidence>
<dbReference type="SUPFAM" id="SSF52172">
    <property type="entry name" value="CheY-like"/>
    <property type="match status" value="1"/>
</dbReference>
<dbReference type="PANTHER" id="PTHR48111:SF50">
    <property type="entry name" value="KDP OPERON TRANSCRIPTIONAL REGULATORY PROTEIN KDPE"/>
    <property type="match status" value="1"/>
</dbReference>
<feature type="DNA-binding region" description="OmpR/PhoB-type" evidence="3">
    <location>
        <begin position="128"/>
        <end position="227"/>
    </location>
</feature>
<dbReference type="Gene3D" id="6.10.250.690">
    <property type="match status" value="1"/>
</dbReference>
<sequence length="231" mass="26143">MSARLLLADDELQIGRLLKSVLSAEGYLLQVATDGQTALDLAAKWRPDLILLELRLPVIEGRDVCRRIRDWSQVPIIVLTACDDEDEKVALLDLGADDYITKPFSVRELLARIRVALRHGTQMQRDGGSVVTFGSLQIDRSRRLVTYEGQEIRLTPTEYNLLVLLSGHAGKVLTHRMILRSIWGPHSDHDLNTLRVFVTQLRRKIEADPAHPLLITTEPGVGYRFRPPDRQ</sequence>
<keyword evidence="7" id="KW-1185">Reference proteome</keyword>
<dbReference type="InterPro" id="IPR039420">
    <property type="entry name" value="WalR-like"/>
</dbReference>
<keyword evidence="1 3" id="KW-0238">DNA-binding</keyword>
<proteinExistence type="predicted"/>
<comment type="caution">
    <text evidence="6">The sequence shown here is derived from an EMBL/GenBank/DDBJ whole genome shotgun (WGS) entry which is preliminary data.</text>
</comment>
<evidence type="ECO:0000313" key="6">
    <source>
        <dbReference type="EMBL" id="MBP1466505.1"/>
    </source>
</evidence>
<dbReference type="Gene3D" id="1.10.10.10">
    <property type="entry name" value="Winged helix-like DNA-binding domain superfamily/Winged helix DNA-binding domain"/>
    <property type="match status" value="1"/>
</dbReference>
<dbReference type="EMBL" id="SIJK02000020">
    <property type="protein sequence ID" value="MBP1466505.1"/>
    <property type="molecule type" value="Genomic_DNA"/>
</dbReference>
<dbReference type="InterPro" id="IPR001789">
    <property type="entry name" value="Sig_transdc_resp-reg_receiver"/>
</dbReference>
<evidence type="ECO:0000256" key="1">
    <source>
        <dbReference type="ARBA" id="ARBA00023125"/>
    </source>
</evidence>
<dbReference type="Proteomes" id="UP001193081">
    <property type="component" value="Unassembled WGS sequence"/>
</dbReference>
<feature type="domain" description="Response regulatory" evidence="4">
    <location>
        <begin position="4"/>
        <end position="117"/>
    </location>
</feature>
<dbReference type="InterPro" id="IPR036388">
    <property type="entry name" value="WH-like_DNA-bd_sf"/>
</dbReference>
<dbReference type="RefSeq" id="WP_135478500.1">
    <property type="nucleotide sequence ID" value="NZ_SIJK02000020.1"/>
</dbReference>
<dbReference type="Gene3D" id="3.40.50.2300">
    <property type="match status" value="1"/>
</dbReference>
<accession>A0ABS4DAP6</accession>
<dbReference type="Pfam" id="PF00072">
    <property type="entry name" value="Response_reg"/>
    <property type="match status" value="1"/>
</dbReference>
<protein>
    <submittedName>
        <fullName evidence="6">Response regulator transcription factor</fullName>
    </submittedName>
</protein>
<dbReference type="PROSITE" id="PS50110">
    <property type="entry name" value="RESPONSE_REGULATORY"/>
    <property type="match status" value="1"/>
</dbReference>
<evidence type="ECO:0000259" key="5">
    <source>
        <dbReference type="PROSITE" id="PS51755"/>
    </source>
</evidence>
<evidence type="ECO:0000313" key="7">
    <source>
        <dbReference type="Proteomes" id="UP001193081"/>
    </source>
</evidence>
<dbReference type="PANTHER" id="PTHR48111">
    <property type="entry name" value="REGULATOR OF RPOS"/>
    <property type="match status" value="1"/>
</dbReference>
<comment type="caution">
    <text evidence="2">Lacks conserved residue(s) required for the propagation of feature annotation.</text>
</comment>
<dbReference type="SMART" id="SM00862">
    <property type="entry name" value="Trans_reg_C"/>
    <property type="match status" value="1"/>
</dbReference>
<dbReference type="SMART" id="SM00448">
    <property type="entry name" value="REC"/>
    <property type="match status" value="1"/>
</dbReference>
<gene>
    <name evidence="6" type="ORF">EYB53_012390</name>
</gene>
<name>A0ABS4DAP6_9CHLR</name>
<feature type="domain" description="OmpR/PhoB-type" evidence="5">
    <location>
        <begin position="128"/>
        <end position="227"/>
    </location>
</feature>
<dbReference type="InterPro" id="IPR001867">
    <property type="entry name" value="OmpR/PhoB-type_DNA-bd"/>
</dbReference>
<organism evidence="6 7">
    <name type="scientific">Candidatus Chloroploca mongolica</name>
    <dbReference type="NCBI Taxonomy" id="2528176"/>
    <lineage>
        <taxon>Bacteria</taxon>
        <taxon>Bacillati</taxon>
        <taxon>Chloroflexota</taxon>
        <taxon>Chloroflexia</taxon>
        <taxon>Chloroflexales</taxon>
        <taxon>Chloroflexineae</taxon>
        <taxon>Oscillochloridaceae</taxon>
        <taxon>Candidatus Chloroploca</taxon>
    </lineage>
</organism>
<dbReference type="CDD" id="cd00383">
    <property type="entry name" value="trans_reg_C"/>
    <property type="match status" value="1"/>
</dbReference>
<dbReference type="InterPro" id="IPR011006">
    <property type="entry name" value="CheY-like_superfamily"/>
</dbReference>
<reference evidence="6 7" key="1">
    <citation type="submission" date="2021-03" db="EMBL/GenBank/DDBJ databases">
        <authorList>
            <person name="Grouzdev D.S."/>
        </authorList>
    </citation>
    <scope>NUCLEOTIDE SEQUENCE [LARGE SCALE GENOMIC DNA]</scope>
    <source>
        <strain evidence="6 7">M50-1</strain>
    </source>
</reference>
<evidence type="ECO:0000256" key="2">
    <source>
        <dbReference type="PROSITE-ProRule" id="PRU00169"/>
    </source>
</evidence>
<dbReference type="Pfam" id="PF00486">
    <property type="entry name" value="Trans_reg_C"/>
    <property type="match status" value="1"/>
</dbReference>